<dbReference type="Pfam" id="PF20338">
    <property type="entry name" value="DUF6633"/>
    <property type="match status" value="1"/>
</dbReference>
<gene>
    <name evidence="1" type="ORF">HMPREF0645_2611</name>
</gene>
<accession>D1Q076</accession>
<evidence type="ECO:0000313" key="2">
    <source>
        <dbReference type="Proteomes" id="UP000003160"/>
    </source>
</evidence>
<dbReference type="EMBL" id="ACKS01000107">
    <property type="protein sequence ID" value="EFA42975.1"/>
    <property type="molecule type" value="Genomic_DNA"/>
</dbReference>
<dbReference type="Proteomes" id="UP000003160">
    <property type="component" value="Unassembled WGS sequence"/>
</dbReference>
<reference evidence="1 2" key="1">
    <citation type="submission" date="2009-10" db="EMBL/GenBank/DDBJ databases">
        <authorList>
            <person name="Qin X."/>
            <person name="Bachman B."/>
            <person name="Battles P."/>
            <person name="Bell A."/>
            <person name="Bess C."/>
            <person name="Bickham C."/>
            <person name="Chaboub L."/>
            <person name="Chen D."/>
            <person name="Coyle M."/>
            <person name="Deiros D.R."/>
            <person name="Dinh H."/>
            <person name="Forbes L."/>
            <person name="Fowler G."/>
            <person name="Francisco L."/>
            <person name="Fu Q."/>
            <person name="Gubbala S."/>
            <person name="Hale W."/>
            <person name="Han Y."/>
            <person name="Hemphill L."/>
            <person name="Highlander S.K."/>
            <person name="Hirani K."/>
            <person name="Hogues M."/>
            <person name="Jackson L."/>
            <person name="Jakkamsetti A."/>
            <person name="Javaid M."/>
            <person name="Jiang H."/>
            <person name="Korchina V."/>
            <person name="Kovar C."/>
            <person name="Lara F."/>
            <person name="Lee S."/>
            <person name="Mata R."/>
            <person name="Mathew T."/>
            <person name="Moen C."/>
            <person name="Morales K."/>
            <person name="Munidasa M."/>
            <person name="Nazareth L."/>
            <person name="Ngo R."/>
            <person name="Nguyen L."/>
            <person name="Okwuonu G."/>
            <person name="Ongeri F."/>
            <person name="Patil S."/>
            <person name="Petrosino J."/>
            <person name="Pham C."/>
            <person name="Pham P."/>
            <person name="Pu L.-L."/>
            <person name="Puazo M."/>
            <person name="Raj R."/>
            <person name="Reid J."/>
            <person name="Rouhana J."/>
            <person name="Saada N."/>
            <person name="Shang Y."/>
            <person name="Simmons D."/>
            <person name="Thornton R."/>
            <person name="Warren J."/>
            <person name="Weissenberger G."/>
            <person name="Zhang J."/>
            <person name="Zhang L."/>
            <person name="Zhou C."/>
            <person name="Zhu D."/>
            <person name="Muzny D."/>
            <person name="Worley K."/>
            <person name="Gibbs R."/>
        </authorList>
    </citation>
    <scope>NUCLEOTIDE SEQUENCE [LARGE SCALE GENOMIC DNA]</scope>
    <source>
        <strain evidence="1 2">DSM 17361</strain>
    </source>
</reference>
<dbReference type="AlphaFoldDB" id="D1Q076"/>
<comment type="caution">
    <text evidence="1">The sequence shown here is derived from an EMBL/GenBank/DDBJ whole genome shotgun (WGS) entry which is preliminary data.</text>
</comment>
<organism evidence="1 2">
    <name type="scientific">Hallella bergensis DSM 17361</name>
    <dbReference type="NCBI Taxonomy" id="585502"/>
    <lineage>
        <taxon>Bacteria</taxon>
        <taxon>Pseudomonadati</taxon>
        <taxon>Bacteroidota</taxon>
        <taxon>Bacteroidia</taxon>
        <taxon>Bacteroidales</taxon>
        <taxon>Prevotellaceae</taxon>
        <taxon>Hallella</taxon>
    </lineage>
</organism>
<dbReference type="HOGENOM" id="CLU_1684984_0_0_10"/>
<proteinExistence type="predicted"/>
<evidence type="ECO:0000313" key="1">
    <source>
        <dbReference type="EMBL" id="EFA42975.1"/>
    </source>
</evidence>
<sequence>MSINPRTVQDVFMAPEVGIASIRREVGEQRLQAMMVKWVNSFLNFYSTNGTMDAIQVAETINMIIDAYPHYTIYDFKLFFKLAKLGNYGEVYGRIDGSVILSWLRKYDLYRDTVAQSESIKEQEQYKELAKREKSNGIYYSEYLKLKQKENDTSRI</sequence>
<protein>
    <submittedName>
        <fullName evidence="1">Uncharacterized protein</fullName>
    </submittedName>
</protein>
<name>D1Q076_9BACT</name>
<dbReference type="eggNOG" id="ENOG5032QTI">
    <property type="taxonomic scope" value="Bacteria"/>
</dbReference>
<dbReference type="InterPro" id="IPR046573">
    <property type="entry name" value="DUF6633"/>
</dbReference>
<keyword evidence="2" id="KW-1185">Reference proteome</keyword>